<feature type="repeat" description="ANK" evidence="1">
    <location>
        <begin position="4853"/>
        <end position="4885"/>
    </location>
</feature>
<name>A0A9W6TVB5_9STRA</name>
<dbReference type="PANTHER" id="PTHR15600:SF42">
    <property type="entry name" value="SACSIN"/>
    <property type="match status" value="1"/>
</dbReference>
<evidence type="ECO:0000313" key="9">
    <source>
        <dbReference type="Proteomes" id="UP001165083"/>
    </source>
</evidence>
<dbReference type="Proteomes" id="UP001165083">
    <property type="component" value="Unassembled WGS sequence"/>
</dbReference>
<keyword evidence="2" id="KW-0479">Metal-binding</keyword>
<comment type="caution">
    <text evidence="8">The sequence shown here is derived from an EMBL/GenBank/DDBJ whole genome shotgun (WGS) entry which is preliminary data.</text>
</comment>
<feature type="compositionally biased region" description="Polar residues" evidence="4">
    <location>
        <begin position="3496"/>
        <end position="3505"/>
    </location>
</feature>
<feature type="coiled-coil region" evidence="3">
    <location>
        <begin position="4544"/>
        <end position="4585"/>
    </location>
</feature>
<keyword evidence="9" id="KW-1185">Reference proteome</keyword>
<feature type="compositionally biased region" description="Acidic residues" evidence="4">
    <location>
        <begin position="3448"/>
        <end position="3481"/>
    </location>
</feature>
<dbReference type="Pfam" id="PF13920">
    <property type="entry name" value="zf-C3HC4_3"/>
    <property type="match status" value="1"/>
</dbReference>
<dbReference type="PROSITE" id="PS50088">
    <property type="entry name" value="ANK_REPEAT"/>
    <property type="match status" value="2"/>
</dbReference>
<dbReference type="InterPro" id="IPR013083">
    <property type="entry name" value="Znf_RING/FYVE/PHD"/>
</dbReference>
<evidence type="ECO:0000256" key="2">
    <source>
        <dbReference type="PROSITE-ProRule" id="PRU00175"/>
    </source>
</evidence>
<evidence type="ECO:0000259" key="7">
    <source>
        <dbReference type="PROSITE" id="PS50089"/>
    </source>
</evidence>
<feature type="domain" description="PH" evidence="5">
    <location>
        <begin position="4910"/>
        <end position="5043"/>
    </location>
</feature>
<dbReference type="SMART" id="SM00184">
    <property type="entry name" value="RING"/>
    <property type="match status" value="2"/>
</dbReference>
<proteinExistence type="predicted"/>
<feature type="region of interest" description="Disordered" evidence="4">
    <location>
        <begin position="3443"/>
        <end position="3526"/>
    </location>
</feature>
<feature type="domain" description="UBA" evidence="6">
    <location>
        <begin position="377"/>
        <end position="418"/>
    </location>
</feature>
<dbReference type="PROSITE" id="PS50297">
    <property type="entry name" value="ANK_REP_REGION"/>
    <property type="match status" value="2"/>
</dbReference>
<dbReference type="InterPro" id="IPR015940">
    <property type="entry name" value="UBA"/>
</dbReference>
<feature type="repeat" description="ANK" evidence="1">
    <location>
        <begin position="4817"/>
        <end position="4850"/>
    </location>
</feature>
<reference evidence="8" key="1">
    <citation type="submission" date="2023-04" db="EMBL/GenBank/DDBJ databases">
        <title>Phytophthora lilii NBRC 32176.</title>
        <authorList>
            <person name="Ichikawa N."/>
            <person name="Sato H."/>
            <person name="Tonouchi N."/>
        </authorList>
    </citation>
    <scope>NUCLEOTIDE SEQUENCE</scope>
    <source>
        <strain evidence="8">NBRC 32176</strain>
    </source>
</reference>
<dbReference type="Gene3D" id="1.10.8.10">
    <property type="entry name" value="DNA helicase RuvA subunit, C-terminal domain"/>
    <property type="match status" value="1"/>
</dbReference>
<dbReference type="SUPFAM" id="SSF57850">
    <property type="entry name" value="RING/U-box"/>
    <property type="match status" value="2"/>
</dbReference>
<keyword evidence="1" id="KW-0040">ANK repeat</keyword>
<feature type="region of interest" description="Disordered" evidence="4">
    <location>
        <begin position="5055"/>
        <end position="5088"/>
    </location>
</feature>
<keyword evidence="3" id="KW-0175">Coiled coil</keyword>
<evidence type="ECO:0000256" key="3">
    <source>
        <dbReference type="SAM" id="Coils"/>
    </source>
</evidence>
<dbReference type="PROSITE" id="PS50003">
    <property type="entry name" value="PH_DOMAIN"/>
    <property type="match status" value="1"/>
</dbReference>
<dbReference type="EMBL" id="BSXW01000361">
    <property type="protein sequence ID" value="GMF19999.1"/>
    <property type="molecule type" value="Genomic_DNA"/>
</dbReference>
<dbReference type="GO" id="GO:0030544">
    <property type="term" value="F:Hsp70 protein binding"/>
    <property type="evidence" value="ECO:0007669"/>
    <property type="project" value="TreeGrafter"/>
</dbReference>
<dbReference type="InterPro" id="IPR001849">
    <property type="entry name" value="PH_domain"/>
</dbReference>
<dbReference type="InterPro" id="IPR058210">
    <property type="entry name" value="SACS/Nov_dom"/>
</dbReference>
<dbReference type="CDD" id="cd23129">
    <property type="entry name" value="RING-HC_XBAT35-like"/>
    <property type="match status" value="1"/>
</dbReference>
<keyword evidence="2" id="KW-0862">Zinc</keyword>
<dbReference type="InterPro" id="IPR011993">
    <property type="entry name" value="PH-like_dom_sf"/>
</dbReference>
<dbReference type="CDD" id="cd00821">
    <property type="entry name" value="PH"/>
    <property type="match status" value="1"/>
</dbReference>
<dbReference type="Gene3D" id="3.30.40.10">
    <property type="entry name" value="Zinc/RING finger domain, C3HC4 (zinc finger)"/>
    <property type="match status" value="2"/>
</dbReference>
<dbReference type="InterPro" id="IPR036770">
    <property type="entry name" value="Ankyrin_rpt-contain_sf"/>
</dbReference>
<dbReference type="GO" id="GO:0008270">
    <property type="term" value="F:zinc ion binding"/>
    <property type="evidence" value="ECO:0007669"/>
    <property type="project" value="UniProtKB-KW"/>
</dbReference>
<feature type="compositionally biased region" description="Low complexity" evidence="4">
    <location>
        <begin position="4460"/>
        <end position="4476"/>
    </location>
</feature>
<feature type="domain" description="RING-type" evidence="7">
    <location>
        <begin position="5166"/>
        <end position="5205"/>
    </location>
</feature>
<dbReference type="SUPFAM" id="SSF50729">
    <property type="entry name" value="PH domain-like"/>
    <property type="match status" value="1"/>
</dbReference>
<dbReference type="PANTHER" id="PTHR15600">
    <property type="entry name" value="SACSIN"/>
    <property type="match status" value="1"/>
</dbReference>
<evidence type="ECO:0000256" key="1">
    <source>
        <dbReference type="PROSITE-ProRule" id="PRU00023"/>
    </source>
</evidence>
<dbReference type="SUPFAM" id="SSF48403">
    <property type="entry name" value="Ankyrin repeat"/>
    <property type="match status" value="1"/>
</dbReference>
<gene>
    <name evidence="8" type="ORF">Plil01_000771600</name>
</gene>
<dbReference type="Pfam" id="PF22562">
    <property type="entry name" value="UBA_7"/>
    <property type="match status" value="1"/>
</dbReference>
<feature type="region of interest" description="Disordered" evidence="4">
    <location>
        <begin position="4457"/>
        <end position="4486"/>
    </location>
</feature>
<evidence type="ECO:0000259" key="6">
    <source>
        <dbReference type="PROSITE" id="PS50030"/>
    </source>
</evidence>
<sequence length="5216" mass="583158">MIILTKMQACHLPNVNPSNPGKMIDFIAHPDLVNNFPEQITPFRCFGCDFSEPYSGTIFRLALRTEEQAQHSKLSNRAQTPAKLVELLKEFADGLPTVLLFLRNVCKISVWEWKSGEQDPTLMQEVLIKNMTSEIKAKRSLQHTSLGSSRELSTQQFSTEGIVNGYFELSSNRRDIWFGEGLSGDGLLRAQWNIALLRDVIAPCYARAILHLAKSETLTPERHVLLLPQALPPAPWDSLTYSFFSLIRSTPCLYSDVGGGRWVSPTESMVIRSSYTNSKQLEQLLIDDGFPVVRNMAEDLERVLVKTGTIPSYVEPQAVREAYKRKRSVHAGDREATKCLLSFILSDIDQSCLSVLVGVNFLPVADGSIQTFNSCSKFNPSELEDLCSMGFSRQHAVYALAVAGSNGVETALNWLLQNPNPSIVNEGASTTFLIPSREELDLLEKARSHLVDIEAVTSKGLVLLSSDVAAKELNLRKLDYQGFEDMLAVVLPAGWFGKLTVPWSVASTAYTPNKEWFRRLWRYIGTSNHLSAFKDKWPIVPTSSNVLTQLSTSAGVLSAELIPDGCLRCLEKLQVRLLLPNLFASFQPSPDVWQYIHQPTAAGVLACIGVIIASSDLAVHLRVNNLFEHADRFDREHLLRFLMSGVIEDSSANQKQICCSLPIFPGFRSAEHFKDSDLRWADSDDISDNIDSSFSPSFVSLTEIKEMYQEPMLCMGVAPKFLDENFVFVKEGDSELAEFLTHLGVRRVSKVDFFAKHLIPRFNRIEPKARVKFVYELLTELTILLAQDHEGVLSSIIETAPMFPTMKGNLKSIADLYDPEIDEFMEIMDESFFPALELQDPQPLAVLRSIGLQRSLSRRSILSLAISLENDQMAINAGYATQSEQANLDKMCKQLRSRSLNFFQYVDMHIDQLVTPTPLQRQRPTQTKRNKKSKGIRFLRNFLGDDHLRGSDTEQDNNVLTSEELEEQAMEKAEIDDFNAKLAIIMWIPVCEEKPHSAAPWFKEGDRIIVASPQQSRPTKLLWLCSSQFHIIKCNVRSDVLKGVLGWDKHLPVETIASQLKEISRMFDTRQEQGNSSVKSADGDTHVIWSAVYNIYQVLSTFFETDLGERREKVLSILTGNGKYVWVGDRFVSASHVATVAVVNAEPYIYTVPNELLHFRPFLRAIGVRERFVLVDYVQVLGAMYKEGLDMETTGTDNTRVASLSADKLTTVIGLVQLISDTLQHHTDYELFAPDRNGVLDFAANLTYDDAPWLDKRDYETSSGSTRFIHPKISNEVAAKIGSRSLRSQLLSESGHEAMSFTAEEDVEAFGQTEALTKRIAHILEQYPDGPNIISELIQNADDAGASRVCVLYNSCTFQLVWYMQMKQLTILLLIVFPVVFDPHATHLPGISAANPGIKIRFANANIVKQFPDQFAPFKGVFGCDLSHRYKGTLFRFPLRNNTLAESSEIKRRGYSHHEIVNLFRSFQGSIIDTMLFLRNVCKVEVYLQSEVDQPPVLLYGAEVPKEDRGESWKKIDRFMRNTEFPRGISGATELSAKRDFYARLRSTPAEELPSVTRVLHFRRQQQKCLFELFRRFDSEAVKSDGDKNDQIEETTEKYLVCNQIGGGKAREMACAAENESLKLIPWVGIASRIDGVATDGRAFCFLPLPVRVGLPVHINGYFELSSNRRDIWVGDDMTGDGKLRSEWNANLLVDAVAPAYLTFLLEAKSMCGDSSQYLSFFPTKLPASPWDSIVLELFRIMKSQPVFFALATSGMNNAPLENSMASVTPDSCVLVDDNLSNWETLEMALGPASLATVLLPETLRKLLVQLDAVYGAMTPDFFRQLTRRGNFLSALDQDGLIRVVQFCLSDCSVLSSPQASEALDQLPLLPLKDGKFGRFYFMDNSLDGNTGSSRNQQLTYFFGNGMEEQLLAEFPHRVVRGEFKQLFDQLPLVYENSNLRVVDLDVILNNFLPHVLGRCWSKTQENVFTLESSSQLEGSQPREEWIRLLWTYVETQLQKIEQLPSVFMKWPLVPVICAEGSRWVCLSANVSLLLPHSEKGAASSELLWQLQPALDKVGIFIIDTSYVSGEKSAQWLQGHKYAHRLTSNGLLAALSRYQFLHERQSFDDIFAAATNAERLVLCDFFSQNTFEAVSDDFQTVLSELPIFPVHTKPNPGTVHDQNSNEMPFVNLRRGGFLPHADADPRILDDSFYRAEKDTTRRFLRDYGVDEWSYTTILMDHVFPQLATLEAQNGDLVDSIVVGALEALPFHQRNDPRFREVVKTQAIIPSRKRVFRVVNQLHDPTVSELSELVGENSLPAHAFCSPTIVDTLRSLGLRTGLSCHAVLESARSIETMYMEDHDGSVDRACLKAHSLLKVVNSHFDAMMAEINSSKPATEDEGIQDSNRVTQDIVTELKEVQWMPVRLESAEGAMPWKRPTDGELTSKELISAFGWDVQVDPLVIAKQLEAIGLQWEQHHQKQNGALGHPPLSWRFPLAEVHQMYEMLESYRLSDEEGWKTSSVHRKLANALWIWTGKGFAYPCQLAVDADASLEPLLYCCPSEHIISRSLLASFDLKDAFTTADYLEAILRLPRNSVLSEKQVLACLKIYDIIGKDSASLESTLTSFVPQDMVILDQSNRLIPAVQLTFDDMEWNESREVRRGATFVSKKVPKIVAGLLGATSLHSKLAQTSVTSRRVVCPPVGALQSVLPPRSGWYRTFLWETILAAERFGGTQVDFFLDCRHHSSQRVIQPSLQPLQDEALCIHIHDVVLSENDINNLFHGESSRAGLLCGFIASDCMQILSGEGFYILDPTGCYLASSAATTAASTSASGQGASIGRRYEVLSQDFVRYPDQLLPFTTLPSCPSNVSRGTQSTLIRFPCRKTGSAVSPYVLDARKTDKLVAFIKSQLYQTLIFTESVHRISLWSVGKESEFASHCHGEVSLDAPERTLRKRNMTRLNQEWKKKFSLQSFFKSPVIPENQMEFLVNLELENRQHQDTWLFADNIGMGRGRDLACTAVHEMLHSTPYVSIACHIFRDGVPAPRLRGHIFKIVDTQQQVGLPVHINGCFKKSMKDKQLPLAVGSSNPGGREGEYSGASGSEQQVAAGWNRILLEDGAADAYVKLLMVAKRRLESSFPNALYNIWPTSQKLSSIGQRLSSCFGWNEHSGMLLPNRVSADILNSPACLQVASFAQLHFPAFNVPTRVLQDCSRLLPSRIYAVTPKVMRRFLRSVSSAEVQSDVCLSLLEYCLSDLPFPLPSETDPVWAEFHGLSLLPLEDGSIGVLRVNQRRSSYVLASFNQLELLRPLGNLFVSLVAYQRLYKYFTETRFTAVFGLASFSIKTLSDNIERVLPPSWKNQTIVNWDPSSPIEIDELWLYRFWQVVHFERRSLAYFANWPLIPVKGSRLVSCGKMDMAVCVWDGSADSTISTQVIEAFQVSVTHQEDKMADMEVERKRLIELSSAKLQKEEELAEDSDNDAEEAESEEEDVDNEDDTEITGDDDKEASSGSDDDVKVSTVEITSPTVQNRELREDFPDNEDDTEAQSSGSISLELENLSAGEEDGVNVDSAVIGEGFAIPVYPVEDELHEFCSRETLHNVLMDLNVTMMELAYLSGQERDIVPRSADVGLVVLNGFFASSWDDIRWRELSEVQAVLIAEFFSHNGDTYGGYNRMQLEKLKQLPIYINVRSVPCAIHTGQDFFLIPPELNLTNIPLPPDAQQCFLKSNPRLNGFYKELGVEEMSDSKLLIYVLPMFSELLEPQRDQILQLLLQKWQTLRGNAELTTLLRASPLFRDNESDNPNYHPASAYCDPRNSVLATIYDGVRGQFPAQRYRTSEWLDLMGEIGLQTDVTVDIFVECAQRIDGQCSNKQVLSPEDEHLISTLHQFFVQNFDKFDRSLSFFEKVAPLAFVPAVVWEASSVWDSSTSPGQQTAPDRQDGQFTSRSVVRRYSDCAVPDDQALVYSTMPIISNIALPPRVLYSRLGIQSPPLQKHVVDHLLSITNGDRVVLSRSLDWQFFLPIVEVFQTIFKFLQNNWDDLEVETQQLLSTAAVIPVGSTLVKGSRLFFHLGENLAPLLFEVPRAFGAYDTLFRHMGSKEAPEVCDYIRLLRDLNEECCGHPLNVNELIAAARAIDLLATAVTESNHNLSLEEKNSIFLPSGVAVMQSMLVMAYNDSAALYSSIDLTELHVVHPRISTRCCKILGVPGLTSVVTEELDDRDNQTELLASDDIAHFNSVLNSQHFADGLRKIITAQQQKASSHDAFGFIPNFEDLNQRIVNLATYEVKSVVELHSRFIAKLDFPARKIDVTKSTHKGSLYFLDQTSRRIYIAKRSFESRLDMGMRSSHLVARCINQLLGGVLQDCSVLESILTCDEMAIPEVLQLLDIYEDPMLIVEKLRGVLGQPLSEADCATVELAPLRSCLPGELVAVEDESGTLCYGKILREEPSEVTGVSRYEVKMNSSSTQWILATQLYFFRSARVGTSGGDSSSSSTTATTSEQSGLQAEGPVSNPPESFSLPASVVALSADSSGGEIVSGFSGTRTPSVSRANVLSAVNDLLSRLNVTLDSSVEDLMAENLRLQRRFDAAETARRAATAQIDSAIREKKEVQDSLMCAVCLENQQRLRDLLGEPLSAADRASVRQTPLLTCVPGEIVAVEGSDGTLRYGKVQDEEGPGEVKVQVSKACIRWYALSQIYFFQAVGARKDKLGDDQPTETEKLDDRSLTLDVVAEVNALLARLNVSLSTSYEDLLAEVLRLQHQAALADEDRRAAWKQVEQAMRQKTDAEKALVCVICLVKTVDRVLIPCGHSYCSACSCNAKKLQQLVRQESDSDVQTLLDQPHPAKGTTPLMVAATKKYGVETVRALIELGADMEVTDTGKYKNTALHYAAYNNRVSQLEMLLDAGANIFALNGKGHTALDVARLRGRKEAATALTSQLQLHSGWLYLRSKSMLGFWKRRWCVLLWCNSKRTTSELCIFRGPDKVHPDAVIWQDSLADTTNCSTFSDGRANGFRLDTRVIYQRMSSRRYSRYKSSGRTHVHKANMQPREYIFACDTGTSRDAWMRALGSRQWGGECTNTTVSSTYVGSPHRASTRSRAATVDAAPLPSTAPPPEDAVSTAQADKLGALVSPDAAQPIESRARASAPTFVEDENGFVWGDLPAPQASPAQEVFPLATVITISSDPNEPQPLLRDRCIVCAENHRDSVCIPCGHVAGCYDCIRAFTQENPWCPACRAHVDGVVRIQD</sequence>
<dbReference type="Pfam" id="PF12796">
    <property type="entry name" value="Ank_2"/>
    <property type="match status" value="1"/>
</dbReference>
<dbReference type="Gene3D" id="1.25.40.20">
    <property type="entry name" value="Ankyrin repeat-containing domain"/>
    <property type="match status" value="1"/>
</dbReference>
<dbReference type="InterPro" id="IPR002110">
    <property type="entry name" value="Ankyrin_rpt"/>
</dbReference>
<protein>
    <submittedName>
        <fullName evidence="8">Unnamed protein product</fullName>
    </submittedName>
</protein>
<dbReference type="InterPro" id="IPR009060">
    <property type="entry name" value="UBA-like_sf"/>
</dbReference>
<dbReference type="SMART" id="SM00165">
    <property type="entry name" value="UBA"/>
    <property type="match status" value="1"/>
</dbReference>
<dbReference type="SUPFAM" id="SSF46934">
    <property type="entry name" value="UBA-like"/>
    <property type="match status" value="1"/>
</dbReference>
<evidence type="ECO:0000259" key="5">
    <source>
        <dbReference type="PROSITE" id="PS50003"/>
    </source>
</evidence>
<dbReference type="OrthoDB" id="1262810at2759"/>
<dbReference type="PROSITE" id="PS50030">
    <property type="entry name" value="UBA"/>
    <property type="match status" value="1"/>
</dbReference>
<evidence type="ECO:0000313" key="8">
    <source>
        <dbReference type="EMBL" id="GMF19999.1"/>
    </source>
</evidence>
<dbReference type="InterPro" id="IPR001841">
    <property type="entry name" value="Znf_RING"/>
</dbReference>
<dbReference type="PROSITE" id="PS50089">
    <property type="entry name" value="ZF_RING_2"/>
    <property type="match status" value="1"/>
</dbReference>
<dbReference type="InterPro" id="IPR052972">
    <property type="entry name" value="Sacsin_chaperone_reg"/>
</dbReference>
<organism evidence="8 9">
    <name type="scientific">Phytophthora lilii</name>
    <dbReference type="NCBI Taxonomy" id="2077276"/>
    <lineage>
        <taxon>Eukaryota</taxon>
        <taxon>Sar</taxon>
        <taxon>Stramenopiles</taxon>
        <taxon>Oomycota</taxon>
        <taxon>Peronosporomycetes</taxon>
        <taxon>Peronosporales</taxon>
        <taxon>Peronosporaceae</taxon>
        <taxon>Phytophthora</taxon>
    </lineage>
</organism>
<dbReference type="Gene3D" id="2.30.29.30">
    <property type="entry name" value="Pleckstrin-homology domain (PH domain)/Phosphotyrosine-binding domain (PTB)"/>
    <property type="match status" value="1"/>
</dbReference>
<evidence type="ECO:0000256" key="4">
    <source>
        <dbReference type="SAM" id="MobiDB-lite"/>
    </source>
</evidence>
<keyword evidence="2" id="KW-0863">Zinc-finger</keyword>
<dbReference type="SMART" id="SM00248">
    <property type="entry name" value="ANK"/>
    <property type="match status" value="2"/>
</dbReference>
<dbReference type="Pfam" id="PF25794">
    <property type="entry name" value="SACS"/>
    <property type="match status" value="4"/>
</dbReference>
<accession>A0A9W6TVB5</accession>